<dbReference type="InterPro" id="IPR015018">
    <property type="entry name" value="DUF1905"/>
</dbReference>
<proteinExistence type="predicted"/>
<reference evidence="1 2" key="1">
    <citation type="submission" date="2024-05" db="EMBL/GenBank/DDBJ databases">
        <title>Sinomonas sp. nov., isolated from a waste landfill.</title>
        <authorList>
            <person name="Zhao Y."/>
        </authorList>
    </citation>
    <scope>NUCLEOTIDE SEQUENCE [LARGE SCALE GENOMIC DNA]</scope>
    <source>
        <strain evidence="1 2">CCTCC AB2014300</strain>
    </source>
</reference>
<evidence type="ECO:0000313" key="1">
    <source>
        <dbReference type="EMBL" id="MEN2743927.1"/>
    </source>
</evidence>
<dbReference type="RefSeq" id="WP_345883562.1">
    <property type="nucleotide sequence ID" value="NZ_JBDFRB010000003.1"/>
</dbReference>
<organism evidence="1 2">
    <name type="scientific">Sinomonas halotolerans</name>
    <dbReference type="NCBI Taxonomy" id="1644133"/>
    <lineage>
        <taxon>Bacteria</taxon>
        <taxon>Bacillati</taxon>
        <taxon>Actinomycetota</taxon>
        <taxon>Actinomycetes</taxon>
        <taxon>Micrococcales</taxon>
        <taxon>Micrococcaceae</taxon>
        <taxon>Sinomonas</taxon>
    </lineage>
</organism>
<evidence type="ECO:0000313" key="2">
    <source>
        <dbReference type="Proteomes" id="UP001422074"/>
    </source>
</evidence>
<comment type="caution">
    <text evidence="1">The sequence shown here is derived from an EMBL/GenBank/DDBJ whole genome shotgun (WGS) entry which is preliminary data.</text>
</comment>
<dbReference type="Gene3D" id="2.40.30.100">
    <property type="entry name" value="AF2212/PG0164-like"/>
    <property type="match status" value="1"/>
</dbReference>
<keyword evidence="2" id="KW-1185">Reference proteome</keyword>
<dbReference type="Pfam" id="PF08922">
    <property type="entry name" value="DUF1905"/>
    <property type="match status" value="1"/>
</dbReference>
<dbReference type="SUPFAM" id="SSF141694">
    <property type="entry name" value="AF2212/PG0164-like"/>
    <property type="match status" value="1"/>
</dbReference>
<dbReference type="Proteomes" id="UP001422074">
    <property type="component" value="Unassembled WGS sequence"/>
</dbReference>
<dbReference type="InterPro" id="IPR037079">
    <property type="entry name" value="AF2212/PG0164-like_sf"/>
</dbReference>
<accession>A0ABU9WYJ8</accession>
<name>A0ABU9WYJ8_9MICC</name>
<gene>
    <name evidence="1" type="ORF">ABCQ75_05170</name>
</gene>
<dbReference type="EMBL" id="JBDFRB010000003">
    <property type="protein sequence ID" value="MEN2743927.1"/>
    <property type="molecule type" value="Genomic_DNA"/>
</dbReference>
<sequence length="95" mass="10125">MELTFDGEVIEWRGPAPFVWVRVPDGESAEIAAVARSLTYGWGCIPVAVSISGSDWTTALMPKDGRYLVPLRKAFREAAGIEVGDVVAVGLAFGA</sequence>
<protein>
    <submittedName>
        <fullName evidence="1">DUF1905 domain-containing protein</fullName>
    </submittedName>
</protein>